<organism evidence="2 3">
    <name type="scientific">Mycena sanguinolenta</name>
    <dbReference type="NCBI Taxonomy" id="230812"/>
    <lineage>
        <taxon>Eukaryota</taxon>
        <taxon>Fungi</taxon>
        <taxon>Dikarya</taxon>
        <taxon>Basidiomycota</taxon>
        <taxon>Agaricomycotina</taxon>
        <taxon>Agaricomycetes</taxon>
        <taxon>Agaricomycetidae</taxon>
        <taxon>Agaricales</taxon>
        <taxon>Marasmiineae</taxon>
        <taxon>Mycenaceae</taxon>
        <taxon>Mycena</taxon>
    </lineage>
</organism>
<dbReference type="OrthoDB" id="2661395at2759"/>
<evidence type="ECO:0000313" key="2">
    <source>
        <dbReference type="EMBL" id="KAF7377077.1"/>
    </source>
</evidence>
<feature type="region of interest" description="Disordered" evidence="1">
    <location>
        <begin position="118"/>
        <end position="153"/>
    </location>
</feature>
<feature type="region of interest" description="Disordered" evidence="1">
    <location>
        <begin position="15"/>
        <end position="39"/>
    </location>
</feature>
<dbReference type="AlphaFoldDB" id="A0A8H6ZGP4"/>
<gene>
    <name evidence="2" type="ORF">MSAN_00126200</name>
</gene>
<dbReference type="Proteomes" id="UP000623467">
    <property type="component" value="Unassembled WGS sequence"/>
</dbReference>
<comment type="caution">
    <text evidence="2">The sequence shown here is derived from an EMBL/GenBank/DDBJ whole genome shotgun (WGS) entry which is preliminary data.</text>
</comment>
<keyword evidence="3" id="KW-1185">Reference proteome</keyword>
<sequence>MFFVEVTRNRSTPFWSHPSLKPLDAPPPPSTSPVLPTSNSVHRDEIIQEAAKESDEELVEIRAGATFDERLTSTLTKIRDFCDGLEYQRQFRDLRMLDTLEREGASFFRLIDNCLSRERRANSSRSAPPTTWERSTANAMFYRTRPNPSDRDT</sequence>
<evidence type="ECO:0000313" key="3">
    <source>
        <dbReference type="Proteomes" id="UP000623467"/>
    </source>
</evidence>
<accession>A0A8H6ZGP4</accession>
<reference evidence="2" key="1">
    <citation type="submission" date="2020-05" db="EMBL/GenBank/DDBJ databases">
        <title>Mycena genomes resolve the evolution of fungal bioluminescence.</title>
        <authorList>
            <person name="Tsai I.J."/>
        </authorList>
    </citation>
    <scope>NUCLEOTIDE SEQUENCE</scope>
    <source>
        <strain evidence="2">160909Yilan</strain>
    </source>
</reference>
<evidence type="ECO:0000256" key="1">
    <source>
        <dbReference type="SAM" id="MobiDB-lite"/>
    </source>
</evidence>
<name>A0A8H6ZGP4_9AGAR</name>
<protein>
    <submittedName>
        <fullName evidence="2">Uncharacterized protein</fullName>
    </submittedName>
</protein>
<feature type="compositionally biased region" description="Polar residues" evidence="1">
    <location>
        <begin position="128"/>
        <end position="138"/>
    </location>
</feature>
<proteinExistence type="predicted"/>
<dbReference type="EMBL" id="JACAZH010000001">
    <property type="protein sequence ID" value="KAF7377077.1"/>
    <property type="molecule type" value="Genomic_DNA"/>
</dbReference>